<reference evidence="1" key="1">
    <citation type="submission" date="2019-02" db="EMBL/GenBank/DDBJ databases">
        <authorList>
            <person name="Gruber-Vodicka R. H."/>
            <person name="Seah K. B. B."/>
        </authorList>
    </citation>
    <scope>NUCLEOTIDE SEQUENCE</scope>
    <source>
        <strain evidence="2">BECK_BZ106</strain>
        <strain evidence="1">BECK_BZ15</strain>
    </source>
</reference>
<dbReference type="EMBL" id="CAADEW010000091">
    <property type="protein sequence ID" value="VFJ59471.1"/>
    <property type="molecule type" value="Genomic_DNA"/>
</dbReference>
<evidence type="ECO:0000313" key="1">
    <source>
        <dbReference type="EMBL" id="VFJ59471.1"/>
    </source>
</evidence>
<protein>
    <submittedName>
        <fullName evidence="1">Uncharacterized protein</fullName>
    </submittedName>
</protein>
<organism evidence="1">
    <name type="scientific">Candidatus Kentrum sp. FW</name>
    <dbReference type="NCBI Taxonomy" id="2126338"/>
    <lineage>
        <taxon>Bacteria</taxon>
        <taxon>Pseudomonadati</taxon>
        <taxon>Pseudomonadota</taxon>
        <taxon>Gammaproteobacteria</taxon>
        <taxon>Candidatus Kentrum</taxon>
    </lineage>
</organism>
<sequence length="82" mass="9473">MSQPQPDSKSEPVKTLILEMDDAIYPKVKGFLDLLPNKPCHSLDEVEPNAAEIETIQSVRTAYRAGQQEEFDDWEEIRDRIR</sequence>
<name>A0A450SZ18_9GAMM</name>
<accession>A0A450SZ18</accession>
<dbReference type="EMBL" id="CAADFD010000182">
    <property type="protein sequence ID" value="VFJ70272.1"/>
    <property type="molecule type" value="Genomic_DNA"/>
</dbReference>
<evidence type="ECO:0000313" key="2">
    <source>
        <dbReference type="EMBL" id="VFJ70272.1"/>
    </source>
</evidence>
<gene>
    <name evidence="1" type="ORF">BECKFW1821A_GA0114235_109114</name>
    <name evidence="2" type="ORF">BECKFW1821B_GA0114236_11827</name>
</gene>
<dbReference type="AlphaFoldDB" id="A0A450SZ18"/>
<proteinExistence type="predicted"/>